<dbReference type="Proteomes" id="UP001164250">
    <property type="component" value="Chromosome 13"/>
</dbReference>
<dbReference type="EMBL" id="CM047909">
    <property type="protein sequence ID" value="KAJ0079696.1"/>
    <property type="molecule type" value="Genomic_DNA"/>
</dbReference>
<accession>A0ACC1A1I6</accession>
<gene>
    <name evidence="1" type="ORF">Patl1_24193</name>
</gene>
<keyword evidence="2" id="KW-1185">Reference proteome</keyword>
<reference evidence="2" key="1">
    <citation type="journal article" date="2023" name="G3 (Bethesda)">
        <title>Genome assembly and association tests identify interacting loci associated with vigor, precocity, and sex in interspecific pistachio rootstocks.</title>
        <authorList>
            <person name="Palmer W."/>
            <person name="Jacygrad E."/>
            <person name="Sagayaradj S."/>
            <person name="Cavanaugh K."/>
            <person name="Han R."/>
            <person name="Bertier L."/>
            <person name="Beede B."/>
            <person name="Kafkas S."/>
            <person name="Golino D."/>
            <person name="Preece J."/>
            <person name="Michelmore R."/>
        </authorList>
    </citation>
    <scope>NUCLEOTIDE SEQUENCE [LARGE SCALE GENOMIC DNA]</scope>
</reference>
<comment type="caution">
    <text evidence="1">The sequence shown here is derived from an EMBL/GenBank/DDBJ whole genome shotgun (WGS) entry which is preliminary data.</text>
</comment>
<sequence>MGELKKLVEEGNLALELLLTVLSDEDFFHQGPKLLESISKDDVRQHHPRFRPENMEHNKLLFERVNEIATKEGMHPITACAGLGSSPGR</sequence>
<protein>
    <submittedName>
        <fullName evidence="1">Uncharacterized protein</fullName>
    </submittedName>
</protein>
<evidence type="ECO:0000313" key="2">
    <source>
        <dbReference type="Proteomes" id="UP001164250"/>
    </source>
</evidence>
<name>A0ACC1A1I6_9ROSI</name>
<organism evidence="1 2">
    <name type="scientific">Pistacia atlantica</name>
    <dbReference type="NCBI Taxonomy" id="434234"/>
    <lineage>
        <taxon>Eukaryota</taxon>
        <taxon>Viridiplantae</taxon>
        <taxon>Streptophyta</taxon>
        <taxon>Embryophyta</taxon>
        <taxon>Tracheophyta</taxon>
        <taxon>Spermatophyta</taxon>
        <taxon>Magnoliopsida</taxon>
        <taxon>eudicotyledons</taxon>
        <taxon>Gunneridae</taxon>
        <taxon>Pentapetalae</taxon>
        <taxon>rosids</taxon>
        <taxon>malvids</taxon>
        <taxon>Sapindales</taxon>
        <taxon>Anacardiaceae</taxon>
        <taxon>Pistacia</taxon>
    </lineage>
</organism>
<proteinExistence type="predicted"/>
<evidence type="ECO:0000313" key="1">
    <source>
        <dbReference type="EMBL" id="KAJ0079696.1"/>
    </source>
</evidence>